<comment type="similarity">
    <text evidence="1">Belongs to the transferase hexapeptide repeat family.</text>
</comment>
<evidence type="ECO:0000256" key="8">
    <source>
        <dbReference type="ARBA" id="ARBA00047633"/>
    </source>
</evidence>
<dbReference type="Proteomes" id="UP001203338">
    <property type="component" value="Unassembled WGS sequence"/>
</dbReference>
<keyword evidence="5" id="KW-0677">Repeat</keyword>
<evidence type="ECO:0000256" key="2">
    <source>
        <dbReference type="ARBA" id="ARBA00013235"/>
    </source>
</evidence>
<comment type="catalytic activity">
    <reaction evidence="8">
        <text>chloramphenicol + acetyl-CoA = chloramphenicol 3-acetate + CoA</text>
        <dbReference type="Rhea" id="RHEA:18421"/>
        <dbReference type="ChEBI" id="CHEBI:16730"/>
        <dbReference type="ChEBI" id="CHEBI:17698"/>
        <dbReference type="ChEBI" id="CHEBI:57287"/>
        <dbReference type="ChEBI" id="CHEBI:57288"/>
        <dbReference type="EC" id="2.3.1.28"/>
    </reaction>
</comment>
<evidence type="ECO:0000256" key="3">
    <source>
        <dbReference type="ARBA" id="ARBA00020291"/>
    </source>
</evidence>
<evidence type="ECO:0000256" key="7">
    <source>
        <dbReference type="ARBA" id="ARBA00023315"/>
    </source>
</evidence>
<evidence type="ECO:0000256" key="1">
    <source>
        <dbReference type="ARBA" id="ARBA00007274"/>
    </source>
</evidence>
<dbReference type="EC" id="2.3.1.28" evidence="2"/>
<keyword evidence="10" id="KW-1185">Reference proteome</keyword>
<keyword evidence="4" id="KW-0808">Transferase</keyword>
<comment type="caution">
    <text evidence="9">The sequence shown here is derived from an EMBL/GenBank/DDBJ whole genome shotgun (WGS) entry which is preliminary data.</text>
</comment>
<dbReference type="PROSITE" id="PS00101">
    <property type="entry name" value="HEXAPEP_TRANSFERASES"/>
    <property type="match status" value="1"/>
</dbReference>
<reference evidence="9 10" key="1">
    <citation type="submission" date="2022-05" db="EMBL/GenBank/DDBJ databases">
        <authorList>
            <person name="Park J.-S."/>
        </authorList>
    </citation>
    <scope>NUCLEOTIDE SEQUENCE [LARGE SCALE GENOMIC DNA]</scope>
    <source>
        <strain evidence="9 10">2012CJ34-2</strain>
    </source>
</reference>
<organism evidence="9 10">
    <name type="scientific">Parendozoicomonas callyspongiae</name>
    <dbReference type="NCBI Taxonomy" id="2942213"/>
    <lineage>
        <taxon>Bacteria</taxon>
        <taxon>Pseudomonadati</taxon>
        <taxon>Pseudomonadota</taxon>
        <taxon>Gammaproteobacteria</taxon>
        <taxon>Oceanospirillales</taxon>
        <taxon>Endozoicomonadaceae</taxon>
        <taxon>Parendozoicomonas</taxon>
    </lineage>
</organism>
<evidence type="ECO:0000313" key="9">
    <source>
        <dbReference type="EMBL" id="MCL6272033.1"/>
    </source>
</evidence>
<dbReference type="RefSeq" id="WP_249701711.1">
    <property type="nucleotide sequence ID" value="NZ_JAMFLX010000042.1"/>
</dbReference>
<dbReference type="InterPro" id="IPR011004">
    <property type="entry name" value="Trimer_LpxA-like_sf"/>
</dbReference>
<dbReference type="PANTHER" id="PTHR43300:SF12">
    <property type="entry name" value="CHLORAMPHENICOL ACETYLTRANSFERASE"/>
    <property type="match status" value="1"/>
</dbReference>
<evidence type="ECO:0000313" key="10">
    <source>
        <dbReference type="Proteomes" id="UP001203338"/>
    </source>
</evidence>
<proteinExistence type="inferred from homology"/>
<dbReference type="Gene3D" id="2.160.10.10">
    <property type="entry name" value="Hexapeptide repeat proteins"/>
    <property type="match status" value="1"/>
</dbReference>
<dbReference type="GO" id="GO:0016746">
    <property type="term" value="F:acyltransferase activity"/>
    <property type="evidence" value="ECO:0007669"/>
    <property type="project" value="UniProtKB-KW"/>
</dbReference>
<sequence length="194" mass="21153">MMNIEKGYYTQQELKSFNFNYLGEDVLVSRNSTIIGTEYISINSNSRIDDYCTLVASEEGEIIIGKHVHIAGYSLLSAGSGIELHDFSGISHGVKIYGKTDDYSGKHLTNPTVSSEFTGAVSGKVTLGRHTIIGSGSVILPRVNIGDGVAVGANSLVTKSLDEWCIYFGSPVKKIKKRSQELLKLEKKFLKTKA</sequence>
<dbReference type="InterPro" id="IPR050179">
    <property type="entry name" value="Trans_hexapeptide_repeat"/>
</dbReference>
<accession>A0ABT0PL16</accession>
<dbReference type="InterPro" id="IPR018357">
    <property type="entry name" value="Hexapep_transf_CS"/>
</dbReference>
<keyword evidence="6" id="KW-0046">Antibiotic resistance</keyword>
<evidence type="ECO:0000256" key="5">
    <source>
        <dbReference type="ARBA" id="ARBA00022737"/>
    </source>
</evidence>
<dbReference type="EMBL" id="JAMFLX010000042">
    <property type="protein sequence ID" value="MCL6272033.1"/>
    <property type="molecule type" value="Genomic_DNA"/>
</dbReference>
<dbReference type="Pfam" id="PF00132">
    <property type="entry name" value="Hexapep"/>
    <property type="match status" value="1"/>
</dbReference>
<gene>
    <name evidence="9" type="ORF">M3P05_19100</name>
</gene>
<keyword evidence="7 9" id="KW-0012">Acyltransferase</keyword>
<dbReference type="CDD" id="cd04647">
    <property type="entry name" value="LbH_MAT_like"/>
    <property type="match status" value="1"/>
</dbReference>
<dbReference type="PANTHER" id="PTHR43300">
    <property type="entry name" value="ACETYLTRANSFERASE"/>
    <property type="match status" value="1"/>
</dbReference>
<protein>
    <recommendedName>
        <fullName evidence="3">Chloramphenicol acetyltransferase</fullName>
        <ecNumber evidence="2">2.3.1.28</ecNumber>
    </recommendedName>
</protein>
<dbReference type="InterPro" id="IPR001451">
    <property type="entry name" value="Hexapep"/>
</dbReference>
<name>A0ABT0PL16_9GAMM</name>
<dbReference type="SUPFAM" id="SSF51161">
    <property type="entry name" value="Trimeric LpxA-like enzymes"/>
    <property type="match status" value="1"/>
</dbReference>
<evidence type="ECO:0000256" key="4">
    <source>
        <dbReference type="ARBA" id="ARBA00022679"/>
    </source>
</evidence>
<evidence type="ECO:0000256" key="6">
    <source>
        <dbReference type="ARBA" id="ARBA00023251"/>
    </source>
</evidence>